<dbReference type="InterPro" id="IPR007791">
    <property type="entry name" value="DjlA_N"/>
</dbReference>
<evidence type="ECO:0000259" key="1">
    <source>
        <dbReference type="Pfam" id="PF05099"/>
    </source>
</evidence>
<dbReference type="AlphaFoldDB" id="A0A3B0X186"/>
<dbReference type="SUPFAM" id="SSF158682">
    <property type="entry name" value="TerB-like"/>
    <property type="match status" value="1"/>
</dbReference>
<dbReference type="EMBL" id="UOFH01000002">
    <property type="protein sequence ID" value="VAW58273.1"/>
    <property type="molecule type" value="Genomic_DNA"/>
</dbReference>
<protein>
    <recommendedName>
        <fullName evidence="1">Co-chaperone DjlA N-terminal domain-containing protein</fullName>
    </recommendedName>
</protein>
<gene>
    <name evidence="2" type="ORF">MNBD_GAMMA08-2772</name>
</gene>
<dbReference type="Gene3D" id="1.10.3680.10">
    <property type="entry name" value="TerB-like"/>
    <property type="match status" value="1"/>
</dbReference>
<organism evidence="2">
    <name type="scientific">hydrothermal vent metagenome</name>
    <dbReference type="NCBI Taxonomy" id="652676"/>
    <lineage>
        <taxon>unclassified sequences</taxon>
        <taxon>metagenomes</taxon>
        <taxon>ecological metagenomes</taxon>
    </lineage>
</organism>
<dbReference type="Pfam" id="PF05099">
    <property type="entry name" value="TerB"/>
    <property type="match status" value="1"/>
</dbReference>
<dbReference type="CDD" id="cd07313">
    <property type="entry name" value="terB_like_2"/>
    <property type="match status" value="1"/>
</dbReference>
<accession>A0A3B0X186</accession>
<name>A0A3B0X186_9ZZZZ</name>
<reference evidence="2" key="1">
    <citation type="submission" date="2018-06" db="EMBL/GenBank/DDBJ databases">
        <authorList>
            <person name="Zhirakovskaya E."/>
        </authorList>
    </citation>
    <scope>NUCLEOTIDE SEQUENCE</scope>
</reference>
<evidence type="ECO:0000313" key="2">
    <source>
        <dbReference type="EMBL" id="VAW58273.1"/>
    </source>
</evidence>
<feature type="domain" description="Co-chaperone DjlA N-terminal" evidence="1">
    <location>
        <begin position="29"/>
        <end position="145"/>
    </location>
</feature>
<proteinExistence type="predicted"/>
<sequence>MLKKIKDFFEKNFAANEEKGASVEHQLNLAAAALLIEMVLQDDDVNESEVDAVKNTLTTQFELSAEEVETLYVLAEEEKHQSTDYYQFTKLIAEHYTQLQKIKLVEALWRVAFADNVLDKYEENMVRRISDLIHLSHKDFIQARHRVEDERESIK</sequence>
<dbReference type="InterPro" id="IPR029024">
    <property type="entry name" value="TerB-like"/>
</dbReference>